<dbReference type="RefSeq" id="WP_070065277.1">
    <property type="nucleotide sequence ID" value="NZ_MJMG01000010.1"/>
</dbReference>
<keyword evidence="5 6" id="KW-0238">DNA-binding</keyword>
<evidence type="ECO:0000256" key="6">
    <source>
        <dbReference type="HAMAP-Rule" id="MF_00365"/>
    </source>
</evidence>
<proteinExistence type="inferred from homology"/>
<comment type="similarity">
    <text evidence="6 7">Belongs to the RecF family.</text>
</comment>
<protein>
    <recommendedName>
        <fullName evidence="6 7">DNA replication and repair protein RecF</fullName>
    </recommendedName>
</protein>
<keyword evidence="6 7" id="KW-0234">DNA repair</keyword>
<dbReference type="InterPro" id="IPR027417">
    <property type="entry name" value="P-loop_NTPase"/>
</dbReference>
<keyword evidence="1 6" id="KW-0963">Cytoplasm</keyword>
<dbReference type="PANTHER" id="PTHR32182:SF0">
    <property type="entry name" value="DNA REPLICATION AND REPAIR PROTEIN RECF"/>
    <property type="match status" value="1"/>
</dbReference>
<keyword evidence="2 6" id="KW-0235">DNA replication</keyword>
<dbReference type="InterPro" id="IPR001238">
    <property type="entry name" value="DNA-binding_RecF"/>
</dbReference>
<dbReference type="OrthoDB" id="9803889at2"/>
<dbReference type="PROSITE" id="PS00618">
    <property type="entry name" value="RECF_2"/>
    <property type="match status" value="1"/>
</dbReference>
<sequence length="354" mass="41048">MVTYCYINKLKLHNFRNYLSFELDSGGSSVVIAGNNGTGKTNILEAISLLAKSNGMKKAKTTEMQNKFANEDWVVHYNFFNGVEFNSIGIAKGYNKKLVQIDNKMQLSYLSLYKISNVIWFIPQMDHILIKSPSERLKFLDRIASMFENNYTSAYMKYRKAKYERSKLLRDGILDKLWLSSLENIMATMAIDIFHMRSSVLSLIQNVINTAVSFPKANLKITSQLNSDDTVKYYQNLLAKNREKDLLTGRVSFGVHNDNFQVFCQKRNIPINLCSTGEQKLLLLSIILSSVKARCIYYNKAPILLLDDIMSHLDEQHRKLLLEEIIHIKCQTWITDVDQDNFCHYRDFFKFFDL</sequence>
<dbReference type="GO" id="GO:0005737">
    <property type="term" value="C:cytoplasm"/>
    <property type="evidence" value="ECO:0007669"/>
    <property type="project" value="UniProtKB-SubCell"/>
</dbReference>
<keyword evidence="6 7" id="KW-0227">DNA damage</keyword>
<evidence type="ECO:0000256" key="4">
    <source>
        <dbReference type="ARBA" id="ARBA00022840"/>
    </source>
</evidence>
<dbReference type="AlphaFoldDB" id="A0A1E7QJL4"/>
<evidence type="ECO:0000256" key="2">
    <source>
        <dbReference type="ARBA" id="ARBA00022705"/>
    </source>
</evidence>
<evidence type="ECO:0000256" key="3">
    <source>
        <dbReference type="ARBA" id="ARBA00022741"/>
    </source>
</evidence>
<comment type="caution">
    <text evidence="9">The sequence shown here is derived from an EMBL/GenBank/DDBJ whole genome shotgun (WGS) entry which is preliminary data.</text>
</comment>
<dbReference type="GO" id="GO:0000731">
    <property type="term" value="P:DNA synthesis involved in DNA repair"/>
    <property type="evidence" value="ECO:0007669"/>
    <property type="project" value="TreeGrafter"/>
</dbReference>
<evidence type="ECO:0000256" key="5">
    <source>
        <dbReference type="ARBA" id="ARBA00023125"/>
    </source>
</evidence>
<dbReference type="Gene3D" id="1.20.1050.90">
    <property type="entry name" value="RecF/RecN/SMC, N-terminal domain"/>
    <property type="match status" value="1"/>
</dbReference>
<dbReference type="Proteomes" id="UP000175679">
    <property type="component" value="Unassembled WGS sequence"/>
</dbReference>
<dbReference type="GO" id="GO:0006302">
    <property type="term" value="P:double-strand break repair"/>
    <property type="evidence" value="ECO:0007669"/>
    <property type="project" value="TreeGrafter"/>
</dbReference>
<dbReference type="InterPro" id="IPR018078">
    <property type="entry name" value="DNA-binding_RecF_CS"/>
</dbReference>
<dbReference type="InterPro" id="IPR042174">
    <property type="entry name" value="RecF_2"/>
</dbReference>
<name>A0A1E7QJL4_WOLPI</name>
<dbReference type="PANTHER" id="PTHR32182">
    <property type="entry name" value="DNA REPLICATION AND REPAIR PROTEIN RECF"/>
    <property type="match status" value="1"/>
</dbReference>
<comment type="subcellular location">
    <subcellularLocation>
        <location evidence="6 7">Cytoplasm</location>
    </subcellularLocation>
</comment>
<keyword evidence="6 7" id="KW-0742">SOS response</keyword>
<evidence type="ECO:0000256" key="1">
    <source>
        <dbReference type="ARBA" id="ARBA00022490"/>
    </source>
</evidence>
<keyword evidence="4 6" id="KW-0067">ATP-binding</keyword>
<dbReference type="NCBIfam" id="TIGR00611">
    <property type="entry name" value="recf"/>
    <property type="match status" value="1"/>
</dbReference>
<dbReference type="GO" id="GO:0009432">
    <property type="term" value="P:SOS response"/>
    <property type="evidence" value="ECO:0007669"/>
    <property type="project" value="UniProtKB-UniRule"/>
</dbReference>
<dbReference type="HAMAP" id="MF_00365">
    <property type="entry name" value="RecF"/>
    <property type="match status" value="1"/>
</dbReference>
<comment type="function">
    <text evidence="6 7">The RecF protein is involved in DNA metabolism; it is required for DNA replication and normal SOS inducibility. RecF binds preferentially to single-stranded, linear DNA. It also seems to bind ATP.</text>
</comment>
<dbReference type="Pfam" id="PF13175">
    <property type="entry name" value="AAA_15"/>
    <property type="match status" value="1"/>
</dbReference>
<organism evidence="9 10">
    <name type="scientific">Wolbachia pipientis</name>
    <dbReference type="NCBI Taxonomy" id="955"/>
    <lineage>
        <taxon>Bacteria</taxon>
        <taxon>Pseudomonadati</taxon>
        <taxon>Pseudomonadota</taxon>
        <taxon>Alphaproteobacteria</taxon>
        <taxon>Rickettsiales</taxon>
        <taxon>Anaplasmataceae</taxon>
        <taxon>Wolbachieae</taxon>
        <taxon>Wolbachia</taxon>
    </lineage>
</organism>
<dbReference type="SUPFAM" id="SSF52540">
    <property type="entry name" value="P-loop containing nucleoside triphosphate hydrolases"/>
    <property type="match status" value="1"/>
</dbReference>
<feature type="binding site" evidence="6">
    <location>
        <begin position="34"/>
        <end position="41"/>
    </location>
    <ligand>
        <name>ATP</name>
        <dbReference type="ChEBI" id="CHEBI:30616"/>
    </ligand>
</feature>
<evidence type="ECO:0000313" key="9">
    <source>
        <dbReference type="EMBL" id="OEY86429.1"/>
    </source>
</evidence>
<dbReference type="Gene3D" id="3.40.50.300">
    <property type="entry name" value="P-loop containing nucleotide triphosphate hydrolases"/>
    <property type="match status" value="1"/>
</dbReference>
<accession>A0A1E7QJL4</accession>
<dbReference type="EMBL" id="MJMG01000010">
    <property type="protein sequence ID" value="OEY86429.1"/>
    <property type="molecule type" value="Genomic_DNA"/>
</dbReference>
<dbReference type="GO" id="GO:0005524">
    <property type="term" value="F:ATP binding"/>
    <property type="evidence" value="ECO:0007669"/>
    <property type="project" value="UniProtKB-UniRule"/>
</dbReference>
<dbReference type="GO" id="GO:0003697">
    <property type="term" value="F:single-stranded DNA binding"/>
    <property type="evidence" value="ECO:0007669"/>
    <property type="project" value="UniProtKB-UniRule"/>
</dbReference>
<dbReference type="InterPro" id="IPR041685">
    <property type="entry name" value="AAA_GajA/Old/RecF-like"/>
</dbReference>
<keyword evidence="3 6" id="KW-0547">Nucleotide-binding</keyword>
<reference evidence="9 10" key="1">
    <citation type="submission" date="2016-09" db="EMBL/GenBank/DDBJ databases">
        <title>Genomic evidence for plant-parasitic nematodes as the earliest Wolbachia hosts.</title>
        <authorList>
            <person name="Brown A.M."/>
            <person name="Wasala S.K."/>
            <person name="Howe D.K."/>
            <person name="Peetz A.B."/>
            <person name="Zasada I.A."/>
            <person name="Denver D.R."/>
        </authorList>
    </citation>
    <scope>NUCLEOTIDE SEQUENCE [LARGE SCALE GENOMIC DNA]</scope>
    <source>
        <strain evidence="10">wPpe</strain>
    </source>
</reference>
<dbReference type="GO" id="GO:0006260">
    <property type="term" value="P:DNA replication"/>
    <property type="evidence" value="ECO:0007669"/>
    <property type="project" value="UniProtKB-UniRule"/>
</dbReference>
<evidence type="ECO:0000313" key="10">
    <source>
        <dbReference type="Proteomes" id="UP000175679"/>
    </source>
</evidence>
<keyword evidence="10" id="KW-1185">Reference proteome</keyword>
<evidence type="ECO:0000256" key="7">
    <source>
        <dbReference type="RuleBase" id="RU000578"/>
    </source>
</evidence>
<gene>
    <name evidence="6" type="primary">recF</name>
    <name evidence="9" type="ORF">BIY23_03875</name>
</gene>
<evidence type="ECO:0000259" key="8">
    <source>
        <dbReference type="Pfam" id="PF13175"/>
    </source>
</evidence>
<feature type="domain" description="Endonuclease GajA/Old nuclease/RecF-like AAA" evidence="8">
    <location>
        <begin position="6"/>
        <end position="201"/>
    </location>
</feature>